<evidence type="ECO:0000313" key="2">
    <source>
        <dbReference type="EMBL" id="KAK7440657.1"/>
    </source>
</evidence>
<reference evidence="2 3" key="1">
    <citation type="submission" date="2024-01" db="EMBL/GenBank/DDBJ databases">
        <title>A draft genome for the cacao thread blight pathogen Marasmiellus scandens.</title>
        <authorList>
            <person name="Baruah I.K."/>
            <person name="Leung J."/>
            <person name="Bukari Y."/>
            <person name="Amoako-Attah I."/>
            <person name="Meinhardt L.W."/>
            <person name="Bailey B.A."/>
            <person name="Cohen S.P."/>
        </authorList>
    </citation>
    <scope>NUCLEOTIDE SEQUENCE [LARGE SCALE GENOMIC DNA]</scope>
    <source>
        <strain evidence="2 3">GH-19</strain>
    </source>
</reference>
<name>A0ABR1ITI2_9AGAR</name>
<feature type="compositionally biased region" description="Polar residues" evidence="1">
    <location>
        <begin position="1"/>
        <end position="12"/>
    </location>
</feature>
<proteinExistence type="predicted"/>
<dbReference type="EMBL" id="JBANRG010000067">
    <property type="protein sequence ID" value="KAK7440657.1"/>
    <property type="molecule type" value="Genomic_DNA"/>
</dbReference>
<feature type="region of interest" description="Disordered" evidence="1">
    <location>
        <begin position="1"/>
        <end position="52"/>
    </location>
</feature>
<evidence type="ECO:0000313" key="3">
    <source>
        <dbReference type="Proteomes" id="UP001498398"/>
    </source>
</evidence>
<organism evidence="2 3">
    <name type="scientific">Marasmiellus scandens</name>
    <dbReference type="NCBI Taxonomy" id="2682957"/>
    <lineage>
        <taxon>Eukaryota</taxon>
        <taxon>Fungi</taxon>
        <taxon>Dikarya</taxon>
        <taxon>Basidiomycota</taxon>
        <taxon>Agaricomycotina</taxon>
        <taxon>Agaricomycetes</taxon>
        <taxon>Agaricomycetidae</taxon>
        <taxon>Agaricales</taxon>
        <taxon>Marasmiineae</taxon>
        <taxon>Omphalotaceae</taxon>
        <taxon>Marasmiellus</taxon>
    </lineage>
</organism>
<keyword evidence="3" id="KW-1185">Reference proteome</keyword>
<accession>A0ABR1ITI2</accession>
<sequence length="175" mass="19538">MSGTAADTSASAQKKRKGRHNTPPPAPGPSRTRGRPRKKAKTSEQPAESSKTLSKAWYRLKNEDIPEKSQGTKLAFFLHLHLIWQLLKQDDIPKAPTEGQIQEFEARFSTEADVFTLLSNPPPIETALKDTVLFRPSVRSNQALRDTPGGTPVQAVPLCVTRYCSQRPPLQRHYL</sequence>
<evidence type="ECO:0000256" key="1">
    <source>
        <dbReference type="SAM" id="MobiDB-lite"/>
    </source>
</evidence>
<protein>
    <submittedName>
        <fullName evidence="2">Uncharacterized protein</fullName>
    </submittedName>
</protein>
<gene>
    <name evidence="2" type="ORF">VKT23_017006</name>
</gene>
<feature type="compositionally biased region" description="Polar residues" evidence="1">
    <location>
        <begin position="43"/>
        <end position="52"/>
    </location>
</feature>
<dbReference type="Proteomes" id="UP001498398">
    <property type="component" value="Unassembled WGS sequence"/>
</dbReference>
<comment type="caution">
    <text evidence="2">The sequence shown here is derived from an EMBL/GenBank/DDBJ whole genome shotgun (WGS) entry which is preliminary data.</text>
</comment>